<accession>A0A2K8PR55</accession>
<evidence type="ECO:0000313" key="4">
    <source>
        <dbReference type="Proteomes" id="UP000231791"/>
    </source>
</evidence>
<evidence type="ECO:0000259" key="2">
    <source>
        <dbReference type="Pfam" id="PF14028"/>
    </source>
</evidence>
<feature type="compositionally biased region" description="Basic and acidic residues" evidence="1">
    <location>
        <begin position="1"/>
        <end position="11"/>
    </location>
</feature>
<protein>
    <recommendedName>
        <fullName evidence="2">Thiopeptide-type bacteriocin biosynthesis domain-containing protein</fullName>
    </recommendedName>
</protein>
<reference evidence="3 4" key="1">
    <citation type="submission" date="2017-11" db="EMBL/GenBank/DDBJ databases">
        <title>Complete genome sequence of Streptomyces lavendulae subsp. lavendulae CCM 3239 (formerly 'Streptomyces aureofaciens CCM 3239'), the producer of the angucycline-type antibiotic auricin.</title>
        <authorList>
            <person name="Busche T."/>
            <person name="Novakova R."/>
            <person name="Al'Dilaimi A."/>
            <person name="Homerova D."/>
            <person name="Feckova L."/>
            <person name="Rezuchova B."/>
            <person name="Mingyar E."/>
            <person name="Csolleiova D."/>
            <person name="Bekeova C."/>
            <person name="Winkler A."/>
            <person name="Sevcikova B."/>
            <person name="Kalinowski J."/>
            <person name="Kormanec J."/>
            <person name="Ruckert C."/>
        </authorList>
    </citation>
    <scope>NUCLEOTIDE SEQUENCE [LARGE SCALE GENOMIC DNA]</scope>
    <source>
        <strain evidence="3 4">CCM 3239</strain>
    </source>
</reference>
<evidence type="ECO:0000256" key="1">
    <source>
        <dbReference type="SAM" id="MobiDB-lite"/>
    </source>
</evidence>
<dbReference type="Proteomes" id="UP000231791">
    <property type="component" value="Chromosome"/>
</dbReference>
<organism evidence="3 4">
    <name type="scientific">Streptomyces lavendulae subsp. lavendulae</name>
    <dbReference type="NCBI Taxonomy" id="58340"/>
    <lineage>
        <taxon>Bacteria</taxon>
        <taxon>Bacillati</taxon>
        <taxon>Actinomycetota</taxon>
        <taxon>Actinomycetes</taxon>
        <taxon>Kitasatosporales</taxon>
        <taxon>Streptomycetaceae</taxon>
        <taxon>Streptomyces</taxon>
    </lineage>
</organism>
<name>A0A2K8PR55_STRLA</name>
<dbReference type="KEGG" id="slx:SLAV_31615"/>
<dbReference type="InterPro" id="IPR023809">
    <property type="entry name" value="Thiopep_bacteriocin_synth_dom"/>
</dbReference>
<evidence type="ECO:0000313" key="3">
    <source>
        <dbReference type="EMBL" id="ATZ28095.1"/>
    </source>
</evidence>
<feature type="domain" description="Thiopeptide-type bacteriocin biosynthesis" evidence="2">
    <location>
        <begin position="42"/>
        <end position="318"/>
    </location>
</feature>
<proteinExistence type="predicted"/>
<gene>
    <name evidence="3" type="ORF">SLAV_31615</name>
</gene>
<sequence>MRAATAEREEGPVPQSPHAAAEANTADSAADDLGARDVVAFHHHPVKAPLLRAALLPLAASCAADGLAAHVERHWLHGPHLRLRIQGPPARVEAAAEAAARRVRAWLHAHPSHTDLTESELLRRAAEAGRAELVPPPYGPIAPDNTVRVETVDRTPLRTLLGEDGAALREDLLRAGLGALRAGAAFLGEGGDGSGARLRLAVTGLAAHAAAHPGGLAGGHYSYVSHLEDFFVHDDPDGRVRARFEQHAERAGDAVTALVGRIADGGAQGWEREWADFSAGAWRLARSRHDAGADLHGDPHAYRDRAAATGDAAARERWNHDLRTRYSEFHRLLSRSDPRGTMWHRPDYLVYRACTNALYRLFALCDVRPLERYLAAHLVVRAVPALTGCDWRAEVGAAVEAAEAVERGA</sequence>
<dbReference type="AlphaFoldDB" id="A0A2K8PR55"/>
<dbReference type="EMBL" id="CP024985">
    <property type="protein sequence ID" value="ATZ28095.1"/>
    <property type="molecule type" value="Genomic_DNA"/>
</dbReference>
<keyword evidence="4" id="KW-1185">Reference proteome</keyword>
<dbReference type="Pfam" id="PF14028">
    <property type="entry name" value="Lant_dehydr_C"/>
    <property type="match status" value="1"/>
</dbReference>
<feature type="region of interest" description="Disordered" evidence="1">
    <location>
        <begin position="1"/>
        <end position="27"/>
    </location>
</feature>